<feature type="coiled-coil region" evidence="4">
    <location>
        <begin position="151"/>
        <end position="200"/>
    </location>
</feature>
<comment type="similarity">
    <text evidence="1">Belongs to the bacterial solute-binding protein 9 family.</text>
</comment>
<dbReference type="Proteomes" id="UP000241201">
    <property type="component" value="Unassembled WGS sequence"/>
</dbReference>
<evidence type="ECO:0000256" key="4">
    <source>
        <dbReference type="SAM" id="Coils"/>
    </source>
</evidence>
<dbReference type="GO" id="GO:0030001">
    <property type="term" value="P:metal ion transport"/>
    <property type="evidence" value="ECO:0007669"/>
    <property type="project" value="InterPro"/>
</dbReference>
<evidence type="ECO:0000256" key="2">
    <source>
        <dbReference type="ARBA" id="ARBA00022448"/>
    </source>
</evidence>
<keyword evidence="8" id="KW-1185">Reference proteome</keyword>
<evidence type="ECO:0000256" key="3">
    <source>
        <dbReference type="ARBA" id="ARBA00022729"/>
    </source>
</evidence>
<reference evidence="6" key="3">
    <citation type="submission" date="2021-10" db="EMBL/GenBank/DDBJ databases">
        <title>Collection of gut derived symbiotic bacterial strains cultured from healthy donors.</title>
        <authorList>
            <person name="Lin H."/>
            <person name="Littmann E."/>
            <person name="Kohout C."/>
            <person name="Pamer E.G."/>
        </authorList>
    </citation>
    <scope>NUCLEOTIDE SEQUENCE</scope>
    <source>
        <strain evidence="6">DFI.4.48</strain>
    </source>
</reference>
<dbReference type="GeneID" id="77469895"/>
<proteinExistence type="inferred from homology"/>
<dbReference type="PROSITE" id="PS51257">
    <property type="entry name" value="PROKAR_LIPOPROTEIN"/>
    <property type="match status" value="1"/>
</dbReference>
<accession>A0A2T3G232</accession>
<dbReference type="GO" id="GO:0046872">
    <property type="term" value="F:metal ion binding"/>
    <property type="evidence" value="ECO:0007669"/>
    <property type="project" value="InterPro"/>
</dbReference>
<comment type="caution">
    <text evidence="7">The sequence shown here is derived from an EMBL/GenBank/DDBJ whole genome shotgun (WGS) entry which is preliminary data.</text>
</comment>
<dbReference type="Proteomes" id="UP001198439">
    <property type="component" value="Unassembled WGS sequence"/>
</dbReference>
<evidence type="ECO:0000313" key="8">
    <source>
        <dbReference type="Proteomes" id="UP000241201"/>
    </source>
</evidence>
<evidence type="ECO:0000313" key="7">
    <source>
        <dbReference type="EMBL" id="PST41596.1"/>
    </source>
</evidence>
<dbReference type="Pfam" id="PF01297">
    <property type="entry name" value="ZnuA"/>
    <property type="match status" value="1"/>
</dbReference>
<evidence type="ECO:0000256" key="5">
    <source>
        <dbReference type="SAM" id="SignalP"/>
    </source>
</evidence>
<dbReference type="Gene3D" id="3.40.50.1980">
    <property type="entry name" value="Nitrogenase molybdenum iron protein domain"/>
    <property type="match status" value="2"/>
</dbReference>
<dbReference type="InterPro" id="IPR050492">
    <property type="entry name" value="Bact_metal-bind_prot9"/>
</dbReference>
<dbReference type="SUPFAM" id="SSF53807">
    <property type="entry name" value="Helical backbone' metal receptor"/>
    <property type="match status" value="1"/>
</dbReference>
<dbReference type="PANTHER" id="PTHR42953">
    <property type="entry name" value="HIGH-AFFINITY ZINC UPTAKE SYSTEM PROTEIN ZNUA-RELATED"/>
    <property type="match status" value="1"/>
</dbReference>
<feature type="signal peptide" evidence="5">
    <location>
        <begin position="1"/>
        <end position="21"/>
    </location>
</feature>
<keyword evidence="3 5" id="KW-0732">Signal</keyword>
<evidence type="ECO:0000313" key="6">
    <source>
        <dbReference type="EMBL" id="MCB8609289.1"/>
    </source>
</evidence>
<evidence type="ECO:0000256" key="1">
    <source>
        <dbReference type="ARBA" id="ARBA00011028"/>
    </source>
</evidence>
<dbReference type="AlphaFoldDB" id="A0A2T3G232"/>
<dbReference type="PANTHER" id="PTHR42953:SF3">
    <property type="entry name" value="HIGH-AFFINITY ZINC UPTAKE SYSTEM PROTEIN ZNUA"/>
    <property type="match status" value="1"/>
</dbReference>
<feature type="chain" id="PRO_5039172155" evidence="5">
    <location>
        <begin position="22"/>
        <end position="319"/>
    </location>
</feature>
<keyword evidence="4" id="KW-0175">Coiled coil</keyword>
<reference evidence="7" key="2">
    <citation type="journal article" date="2019" name="Int. J. Syst. Evol. Microbiol.">
        <title>Faecalibacillus intestinalis gen. nov., sp. nov. and Faecalibacillus faecis sp. nov., isolated from human faeces.</title>
        <authorList>
            <person name="Seo B."/>
            <person name="Jeon K."/>
            <person name="Baek I."/>
            <person name="Lee Y.M."/>
            <person name="Baek K."/>
            <person name="Ko G."/>
        </authorList>
    </citation>
    <scope>NUCLEOTIDE SEQUENCE</scope>
    <source>
        <strain evidence="7">SNUG30370</strain>
    </source>
</reference>
<name>A0A2T3G232_9FIRM</name>
<keyword evidence="2" id="KW-0813">Transport</keyword>
<dbReference type="RefSeq" id="WP_106987131.1">
    <property type="nucleotide sequence ID" value="NZ_JAJDKR010000004.1"/>
</dbReference>
<dbReference type="EMBL" id="PYLP01000002">
    <property type="protein sequence ID" value="PST41596.1"/>
    <property type="molecule type" value="Genomic_DNA"/>
</dbReference>
<dbReference type="EMBL" id="JAJDKZ010000003">
    <property type="protein sequence ID" value="MCB8609289.1"/>
    <property type="molecule type" value="Genomic_DNA"/>
</dbReference>
<gene>
    <name evidence="7" type="ORF">C7U55_02085</name>
    <name evidence="6" type="ORF">LJD69_01610</name>
</gene>
<sequence>MKKLKAILISCLCLLMMTGCTTNKIDNQKIKIVCTTYVQYDWLQQIIGKENSTFDLSLIIKNGVDLHNYQPTVQDIVQISSADLFVCIGGESESWVNDAIKEAKNKDVKMISLMDVLKDHLKEEEHLEGIEEHDHEAEDETEYDEHLWLSLKNAHQAIEFLSNEIQKTDQKHKDIYQKNTENYLKEIDDLQQQYQRTVDASKTKTLVFADRFPFRYLMNDYSLNYYAAFPGCSAEIEASFSTVTFLASKIDELNLSYVIVVDLSDKKMAKTIINCTKNKDQKIVTLDSLQAVKQEQIDKGYSYLKAMKHNLKVLKKCLE</sequence>
<protein>
    <submittedName>
        <fullName evidence="6">Metal ABC transporter substrate-binding protein</fullName>
    </submittedName>
    <submittedName>
        <fullName evidence="7">Zinc ABC transporter substrate-binding protein</fullName>
    </submittedName>
</protein>
<dbReference type="InterPro" id="IPR006127">
    <property type="entry name" value="ZnuA-like"/>
</dbReference>
<organism evidence="7 8">
    <name type="scientific">Faecalibacillus faecis</name>
    <dbReference type="NCBI Taxonomy" id="1982628"/>
    <lineage>
        <taxon>Bacteria</taxon>
        <taxon>Bacillati</taxon>
        <taxon>Bacillota</taxon>
        <taxon>Erysipelotrichia</taxon>
        <taxon>Erysipelotrichales</taxon>
        <taxon>Coprobacillaceae</taxon>
        <taxon>Faecalibacillus</taxon>
    </lineage>
</organism>
<reference evidence="8" key="1">
    <citation type="submission" date="2018-03" db="EMBL/GenBank/DDBJ databases">
        <title>Lachnoclostridium SNUG30370 gen.nov., sp.nov., isolated from human faeces.</title>
        <authorList>
            <person name="Seo B."/>
            <person name="Jeon K."/>
            <person name="Ko G."/>
        </authorList>
    </citation>
    <scope>NUCLEOTIDE SEQUENCE [LARGE SCALE GENOMIC DNA]</scope>
    <source>
        <strain evidence="8">SNUG30370</strain>
    </source>
</reference>